<gene>
    <name evidence="2" type="ORF">CSUI_010470</name>
</gene>
<evidence type="ECO:0000313" key="3">
    <source>
        <dbReference type="Proteomes" id="UP000221165"/>
    </source>
</evidence>
<evidence type="ECO:0000256" key="1">
    <source>
        <dbReference type="SAM" id="Phobius"/>
    </source>
</evidence>
<dbReference type="Proteomes" id="UP000221165">
    <property type="component" value="Unassembled WGS sequence"/>
</dbReference>
<keyword evidence="1" id="KW-0472">Membrane</keyword>
<keyword evidence="3" id="KW-1185">Reference proteome</keyword>
<comment type="caution">
    <text evidence="2">The sequence shown here is derived from an EMBL/GenBank/DDBJ whole genome shotgun (WGS) entry which is preliminary data.</text>
</comment>
<organism evidence="2 3">
    <name type="scientific">Cystoisospora suis</name>
    <dbReference type="NCBI Taxonomy" id="483139"/>
    <lineage>
        <taxon>Eukaryota</taxon>
        <taxon>Sar</taxon>
        <taxon>Alveolata</taxon>
        <taxon>Apicomplexa</taxon>
        <taxon>Conoidasida</taxon>
        <taxon>Coccidia</taxon>
        <taxon>Eucoccidiorida</taxon>
        <taxon>Eimeriorina</taxon>
        <taxon>Sarcocystidae</taxon>
        <taxon>Cystoisospora</taxon>
    </lineage>
</organism>
<feature type="transmembrane region" description="Helical" evidence="1">
    <location>
        <begin position="121"/>
        <end position="140"/>
    </location>
</feature>
<proteinExistence type="predicted"/>
<name>A0A2C6KF18_9APIC</name>
<evidence type="ECO:0000313" key="2">
    <source>
        <dbReference type="EMBL" id="PHJ15719.1"/>
    </source>
</evidence>
<reference evidence="2 3" key="1">
    <citation type="journal article" date="2017" name="Int. J. Parasitol.">
        <title>The genome of the protozoan parasite Cystoisospora suis and a reverse vaccinology approach to identify vaccine candidates.</title>
        <authorList>
            <person name="Palmieri N."/>
            <person name="Shrestha A."/>
            <person name="Ruttkowski B."/>
            <person name="Beck T."/>
            <person name="Vogl C."/>
            <person name="Tomley F."/>
            <person name="Blake D.P."/>
            <person name="Joachim A."/>
        </authorList>
    </citation>
    <scope>NUCLEOTIDE SEQUENCE [LARGE SCALE GENOMIC DNA]</scope>
    <source>
        <strain evidence="2 3">Wien I</strain>
    </source>
</reference>
<accession>A0A2C6KF18</accession>
<evidence type="ECO:0008006" key="4">
    <source>
        <dbReference type="Google" id="ProtNLM"/>
    </source>
</evidence>
<keyword evidence="1" id="KW-1133">Transmembrane helix</keyword>
<dbReference type="RefSeq" id="XP_067917451.1">
    <property type="nucleotide sequence ID" value="XM_068070573.1"/>
</dbReference>
<dbReference type="EMBL" id="MIGC01007517">
    <property type="protein sequence ID" value="PHJ15719.1"/>
    <property type="molecule type" value="Genomic_DNA"/>
</dbReference>
<feature type="transmembrane region" description="Helical" evidence="1">
    <location>
        <begin position="6"/>
        <end position="28"/>
    </location>
</feature>
<dbReference type="AlphaFoldDB" id="A0A2C6KF18"/>
<dbReference type="GeneID" id="94433784"/>
<protein>
    <recommendedName>
        <fullName evidence="4">Transmembrane protein</fullName>
    </recommendedName>
</protein>
<sequence>MTFFLSLQFCMLLFCYFAFVFCVLFFFFPSSLFSLCMHTSSSHSVLHLRNSHKNRCQKKTLSFFLLVYVHLEWRVSWTRECFPDRLKFFPLLSSFFLSLSRRKKESSKRPEKELQTRHIPFLFLGVSTPLAFSFSLFQTFF</sequence>
<dbReference type="VEuPathDB" id="ToxoDB:CSUI_010470"/>
<keyword evidence="1" id="KW-0812">Transmembrane</keyword>